<evidence type="ECO:0000256" key="1">
    <source>
        <dbReference type="SAM" id="Coils"/>
    </source>
</evidence>
<gene>
    <name evidence="2" type="ORF">PoMZ_04480</name>
</gene>
<dbReference type="Gene3D" id="1.10.287.1490">
    <property type="match status" value="1"/>
</dbReference>
<dbReference type="SUPFAM" id="SSF57997">
    <property type="entry name" value="Tropomyosin"/>
    <property type="match status" value="1"/>
</dbReference>
<reference evidence="2 3" key="1">
    <citation type="journal article" date="2019" name="Mol. Biol. Evol.">
        <title>Blast fungal genomes show frequent chromosomal changes, gene gains and losses, and effector gene turnover.</title>
        <authorList>
            <person name="Gomez Luciano L.B."/>
            <person name="Jason Tsai I."/>
            <person name="Chuma I."/>
            <person name="Tosa Y."/>
            <person name="Chen Y.H."/>
            <person name="Li J.Y."/>
            <person name="Li M.Y."/>
            <person name="Jade Lu M.Y."/>
            <person name="Nakayashiki H."/>
            <person name="Li W.H."/>
        </authorList>
    </citation>
    <scope>NUCLEOTIDE SEQUENCE [LARGE SCALE GENOMIC DNA]</scope>
    <source>
        <strain evidence="2">MZ5-1-6</strain>
    </source>
</reference>
<organism evidence="2 3">
    <name type="scientific">Pyricularia oryzae</name>
    <name type="common">Rice blast fungus</name>
    <name type="synonym">Magnaporthe oryzae</name>
    <dbReference type="NCBI Taxonomy" id="318829"/>
    <lineage>
        <taxon>Eukaryota</taxon>
        <taxon>Fungi</taxon>
        <taxon>Dikarya</taxon>
        <taxon>Ascomycota</taxon>
        <taxon>Pezizomycotina</taxon>
        <taxon>Sordariomycetes</taxon>
        <taxon>Sordariomycetidae</taxon>
        <taxon>Magnaporthales</taxon>
        <taxon>Pyriculariaceae</taxon>
        <taxon>Pyricularia</taxon>
    </lineage>
</organism>
<keyword evidence="1" id="KW-0175">Coiled coil</keyword>
<sequence>MSLGKRKTSTGSLASYKTAYEQMDADLRTPPSTINQGGASFTKEPSSPLVSESQVITVLRDERRNHVGSSRPSINSRISEGQKIPHYQHDVRYRSELAFKRMKDQILRDGKKFHQWRQRFNHERREKEGLETELNRRQTALHASRKLVADLESGIRKLTNDKTELEHQIVNLNIECEENRNTVAQQDEILQKQRQRNIELEDRVMGLETKHTDDQRLAELSQQQNIDYLVSQIGVLENNLGQAKDQLAIRDANIADQEKTIANFRGQARHLSAQLEDFQAQVRHQEQRIAMHMEKIDQLAQDLDNAETDVTHTKAQKQQLEENLTQQKAQVVELQDVIAEQKQFIDERRTADFASVAADVSCELPDGEIRSKFGELLGTELDDWCMDYKIYKMTTNTKAVRDLYGRFYKDGILWSHGGLPYNIRFTKHTPKAQVILLQAALANFLCKHFLQDRFFLLKMNHREGETDGESAPLQAEYTALNSFLTKCESETAALQWQATTAGIIQSRFTLSEAMAGDVAKIFVKDNQLLLRPPSLAMLDELSVLILNFAQFCLRLSTREVPVYVCSDGEIGGQPFKANSRRWDLSPLVGLERGDQSLDGRPMCVIIKPMIFTKSAARGSRRIVWSKASVWVSNESAGTHPHNN</sequence>
<evidence type="ECO:0000313" key="2">
    <source>
        <dbReference type="EMBL" id="QBZ59519.1"/>
    </source>
</evidence>
<feature type="coiled-coil region" evidence="1">
    <location>
        <begin position="261"/>
        <end position="337"/>
    </location>
</feature>
<dbReference type="AlphaFoldDB" id="A0A4P7NAC5"/>
<evidence type="ECO:0000313" key="3">
    <source>
        <dbReference type="Proteomes" id="UP000294847"/>
    </source>
</evidence>
<name>A0A4P7NAC5_PYROR</name>
<dbReference type="Proteomes" id="UP000294847">
    <property type="component" value="Chromosome 3"/>
</dbReference>
<dbReference type="EMBL" id="CP034206">
    <property type="protein sequence ID" value="QBZ59519.1"/>
    <property type="molecule type" value="Genomic_DNA"/>
</dbReference>
<proteinExistence type="predicted"/>
<accession>A0A4P7NAC5</accession>
<feature type="coiled-coil region" evidence="1">
    <location>
        <begin position="148"/>
        <end position="210"/>
    </location>
</feature>
<protein>
    <submittedName>
        <fullName evidence="2">Uncharacterized protein</fullName>
    </submittedName>
</protein>